<evidence type="ECO:0000256" key="2">
    <source>
        <dbReference type="ARBA" id="ARBA00022723"/>
    </source>
</evidence>
<evidence type="ECO:0000256" key="10">
    <source>
        <dbReference type="SAM" id="MobiDB-lite"/>
    </source>
</evidence>
<organism evidence="14 15">
    <name type="scientific">Chelonia mydas</name>
    <name type="common">Green sea-turtle</name>
    <name type="synonym">Chelonia agassizi</name>
    <dbReference type="NCBI Taxonomy" id="8469"/>
    <lineage>
        <taxon>Eukaryota</taxon>
        <taxon>Metazoa</taxon>
        <taxon>Chordata</taxon>
        <taxon>Craniata</taxon>
        <taxon>Vertebrata</taxon>
        <taxon>Euteleostomi</taxon>
        <taxon>Archelosauria</taxon>
        <taxon>Testudinata</taxon>
        <taxon>Testudines</taxon>
        <taxon>Cryptodira</taxon>
        <taxon>Durocryptodira</taxon>
        <taxon>Americhelydia</taxon>
        <taxon>Chelonioidea</taxon>
        <taxon>Cheloniidae</taxon>
        <taxon>Chelonia</taxon>
    </lineage>
</organism>
<dbReference type="GO" id="GO:0000118">
    <property type="term" value="C:histone deacetylase complex"/>
    <property type="evidence" value="ECO:0007669"/>
    <property type="project" value="TreeGrafter"/>
</dbReference>
<dbReference type="GO" id="GO:0005667">
    <property type="term" value="C:transcription regulator complex"/>
    <property type="evidence" value="ECO:0007669"/>
    <property type="project" value="TreeGrafter"/>
</dbReference>
<evidence type="ECO:0000313" key="14">
    <source>
        <dbReference type="EMBL" id="EMP38488.1"/>
    </source>
</evidence>
<protein>
    <recommendedName>
        <fullName evidence="16">Transcriptional-regulating factor 1</fullName>
    </recommendedName>
</protein>
<evidence type="ECO:0000259" key="11">
    <source>
        <dbReference type="PROSITE" id="PS50157"/>
    </source>
</evidence>
<dbReference type="InterPro" id="IPR013087">
    <property type="entry name" value="Znf_C2H2_type"/>
</dbReference>
<feature type="compositionally biased region" description="Pro residues" evidence="10">
    <location>
        <begin position="537"/>
        <end position="549"/>
    </location>
</feature>
<feature type="region of interest" description="Disordered" evidence="10">
    <location>
        <begin position="1"/>
        <end position="27"/>
    </location>
</feature>
<dbReference type="AlphaFoldDB" id="M7C273"/>
<dbReference type="InterPro" id="IPR000949">
    <property type="entry name" value="ELM2_dom"/>
</dbReference>
<evidence type="ECO:0000256" key="5">
    <source>
        <dbReference type="ARBA" id="ARBA00023015"/>
    </source>
</evidence>
<dbReference type="PROSITE" id="PS50157">
    <property type="entry name" value="ZINC_FINGER_C2H2_2"/>
    <property type="match status" value="1"/>
</dbReference>
<proteinExistence type="predicted"/>
<dbReference type="InterPro" id="IPR051066">
    <property type="entry name" value="Trans_reg/Corepressor"/>
</dbReference>
<dbReference type="InterPro" id="IPR001005">
    <property type="entry name" value="SANT/Myb"/>
</dbReference>
<evidence type="ECO:0000256" key="7">
    <source>
        <dbReference type="ARBA" id="ARBA00023163"/>
    </source>
</evidence>
<evidence type="ECO:0000256" key="6">
    <source>
        <dbReference type="ARBA" id="ARBA00023125"/>
    </source>
</evidence>
<dbReference type="Pfam" id="PF01448">
    <property type="entry name" value="ELM2"/>
    <property type="match status" value="1"/>
</dbReference>
<dbReference type="STRING" id="8469.M7C273"/>
<dbReference type="InterPro" id="IPR017884">
    <property type="entry name" value="SANT_dom"/>
</dbReference>
<feature type="domain" description="SANT" evidence="13">
    <location>
        <begin position="464"/>
        <end position="515"/>
    </location>
</feature>
<name>M7C273_CHEMY</name>
<dbReference type="FunFam" id="1.10.10.60:FF:000012">
    <property type="entry name" value="Metastasis-associated 1 family, member 3"/>
    <property type="match status" value="1"/>
</dbReference>
<comment type="subcellular location">
    <subcellularLocation>
        <location evidence="1">Nucleus</location>
    </subcellularLocation>
</comment>
<dbReference type="SMART" id="SM00717">
    <property type="entry name" value="SANT"/>
    <property type="match status" value="1"/>
</dbReference>
<dbReference type="GO" id="GO:0003714">
    <property type="term" value="F:transcription corepressor activity"/>
    <property type="evidence" value="ECO:0007669"/>
    <property type="project" value="TreeGrafter"/>
</dbReference>
<keyword evidence="8" id="KW-0539">Nucleus</keyword>
<dbReference type="GO" id="GO:0003677">
    <property type="term" value="F:DNA binding"/>
    <property type="evidence" value="ECO:0007669"/>
    <property type="project" value="UniProtKB-KW"/>
</dbReference>
<dbReference type="Proteomes" id="UP000031443">
    <property type="component" value="Unassembled WGS sequence"/>
</dbReference>
<dbReference type="PANTHER" id="PTHR16089">
    <property type="entry name" value="REST COREPRESSOR COREST PROTEIN-RELATED"/>
    <property type="match status" value="1"/>
</dbReference>
<dbReference type="EMBL" id="KB519582">
    <property type="protein sequence ID" value="EMP38488.1"/>
    <property type="molecule type" value="Genomic_DNA"/>
</dbReference>
<dbReference type="PANTHER" id="PTHR16089:SF43">
    <property type="match status" value="1"/>
</dbReference>
<evidence type="ECO:0000313" key="15">
    <source>
        <dbReference type="Proteomes" id="UP000031443"/>
    </source>
</evidence>
<feature type="region of interest" description="Disordered" evidence="10">
    <location>
        <begin position="517"/>
        <end position="553"/>
    </location>
</feature>
<sequence>MRPWRPDSPCERQGGSERWGRCSPTPGSGAPCHFPFAARARSRWSQRHDCSLHSGDRQGPELVLRELRMGLNATGMEPEMSTSGPFYPPCSMEAGDPISTQGTYAALGQPSWGPEGNPAQQGQLPRAAGGPYGLWPQRIEPANRRLDPFAQAFPNPPFGKPWVLGTQASRSQGFSLQEIMAQPPPIAPQEGYPPASPLLLQLPGGQLEGSGPPLSYCSLPVRQGQGGGGYGQQRKEPPLPCLYQENQPASYSPPEGYPGPAPQGLAGPEMYAGLLGPPDWPPDAAPSLCCYQVSGTSLASSYRGTPYWSRMHRARGPPHYTPPPMLNPLRRGTGLFAKLGASLGGGSPDPLQCLDTPQINVGPAFQPALPVLRDPHLARLDPPQAELAWRPWPGLEQDAETQRQVETLLDMACSSALPGGGTNQELALHCLCQAGGNVMVALETLLLRTPVWPKCHPLASYHYTGSDMWSTHERRLFSKAFALHRKDFAQIQRAVPSKRLAQCVEFYYLHKSRLRRSHKRSGAGSETGAIVGRAGPGQPPPPPELPQDSPPGSSFPCKRCGKTFYKIKSRNAHMKIHRQQDDWGGQAGILGPGALPAPHAGCPPWANTEPAEPVAEALACPGLGLLYGKDMEQLFM</sequence>
<evidence type="ECO:0000256" key="4">
    <source>
        <dbReference type="ARBA" id="ARBA00022833"/>
    </source>
</evidence>
<feature type="compositionally biased region" description="Basic and acidic residues" evidence="10">
    <location>
        <begin position="1"/>
        <end position="20"/>
    </location>
</feature>
<dbReference type="PROSITE" id="PS51293">
    <property type="entry name" value="SANT"/>
    <property type="match status" value="1"/>
</dbReference>
<accession>M7C273</accession>
<dbReference type="PROSITE" id="PS51156">
    <property type="entry name" value="ELM2"/>
    <property type="match status" value="1"/>
</dbReference>
<dbReference type="PROSITE" id="PS00028">
    <property type="entry name" value="ZINC_FINGER_C2H2_1"/>
    <property type="match status" value="1"/>
</dbReference>
<gene>
    <name evidence="14" type="ORF">UY3_04272</name>
</gene>
<evidence type="ECO:0000256" key="3">
    <source>
        <dbReference type="ARBA" id="ARBA00022771"/>
    </source>
</evidence>
<reference evidence="15" key="1">
    <citation type="journal article" date="2013" name="Nat. Genet.">
        <title>The draft genomes of soft-shell turtle and green sea turtle yield insights into the development and evolution of the turtle-specific body plan.</title>
        <authorList>
            <person name="Wang Z."/>
            <person name="Pascual-Anaya J."/>
            <person name="Zadissa A."/>
            <person name="Li W."/>
            <person name="Niimura Y."/>
            <person name="Huang Z."/>
            <person name="Li C."/>
            <person name="White S."/>
            <person name="Xiong Z."/>
            <person name="Fang D."/>
            <person name="Wang B."/>
            <person name="Ming Y."/>
            <person name="Chen Y."/>
            <person name="Zheng Y."/>
            <person name="Kuraku S."/>
            <person name="Pignatelli M."/>
            <person name="Herrero J."/>
            <person name="Beal K."/>
            <person name="Nozawa M."/>
            <person name="Li Q."/>
            <person name="Wang J."/>
            <person name="Zhang H."/>
            <person name="Yu L."/>
            <person name="Shigenobu S."/>
            <person name="Wang J."/>
            <person name="Liu J."/>
            <person name="Flicek P."/>
            <person name="Searle S."/>
            <person name="Wang J."/>
            <person name="Kuratani S."/>
            <person name="Yin Y."/>
            <person name="Aken B."/>
            <person name="Zhang G."/>
            <person name="Irie N."/>
        </authorList>
    </citation>
    <scope>NUCLEOTIDE SEQUENCE [LARGE SCALE GENOMIC DNA]</scope>
</reference>
<feature type="domain" description="ELM2" evidence="12">
    <location>
        <begin position="357"/>
        <end position="449"/>
    </location>
</feature>
<keyword evidence="4" id="KW-0862">Zinc</keyword>
<dbReference type="GO" id="GO:0006357">
    <property type="term" value="P:regulation of transcription by RNA polymerase II"/>
    <property type="evidence" value="ECO:0007669"/>
    <property type="project" value="TreeGrafter"/>
</dbReference>
<evidence type="ECO:0000259" key="13">
    <source>
        <dbReference type="PROSITE" id="PS51293"/>
    </source>
</evidence>
<dbReference type="Gene3D" id="1.10.10.60">
    <property type="entry name" value="Homeodomain-like"/>
    <property type="match status" value="1"/>
</dbReference>
<evidence type="ECO:0000256" key="8">
    <source>
        <dbReference type="ARBA" id="ARBA00023242"/>
    </source>
</evidence>
<evidence type="ECO:0000256" key="1">
    <source>
        <dbReference type="ARBA" id="ARBA00004123"/>
    </source>
</evidence>
<dbReference type="InterPro" id="IPR009057">
    <property type="entry name" value="Homeodomain-like_sf"/>
</dbReference>
<evidence type="ECO:0008006" key="16">
    <source>
        <dbReference type="Google" id="ProtNLM"/>
    </source>
</evidence>
<dbReference type="GO" id="GO:0008270">
    <property type="term" value="F:zinc ion binding"/>
    <property type="evidence" value="ECO:0007669"/>
    <property type="project" value="UniProtKB-KW"/>
</dbReference>
<keyword evidence="7" id="KW-0804">Transcription</keyword>
<keyword evidence="3 9" id="KW-0863">Zinc-finger</keyword>
<keyword evidence="2" id="KW-0479">Metal-binding</keyword>
<dbReference type="SUPFAM" id="SSF46689">
    <property type="entry name" value="Homeodomain-like"/>
    <property type="match status" value="1"/>
</dbReference>
<keyword evidence="15" id="KW-1185">Reference proteome</keyword>
<feature type="domain" description="C2H2-type" evidence="11">
    <location>
        <begin position="555"/>
        <end position="582"/>
    </location>
</feature>
<dbReference type="SMART" id="SM01189">
    <property type="entry name" value="ELM2"/>
    <property type="match status" value="1"/>
</dbReference>
<keyword evidence="5" id="KW-0805">Transcription regulation</keyword>
<evidence type="ECO:0000256" key="9">
    <source>
        <dbReference type="PROSITE-ProRule" id="PRU00042"/>
    </source>
</evidence>
<keyword evidence="6" id="KW-0238">DNA-binding</keyword>
<evidence type="ECO:0000259" key="12">
    <source>
        <dbReference type="PROSITE" id="PS51156"/>
    </source>
</evidence>